<comment type="caution">
    <text evidence="1">The sequence shown here is derived from an EMBL/GenBank/DDBJ whole genome shotgun (WGS) entry which is preliminary data.</text>
</comment>
<organism evidence="1 2">
    <name type="scientific">Burkholderia cepacia</name>
    <name type="common">Pseudomonas cepacia</name>
    <dbReference type="NCBI Taxonomy" id="292"/>
    <lineage>
        <taxon>Bacteria</taxon>
        <taxon>Pseudomonadati</taxon>
        <taxon>Pseudomonadota</taxon>
        <taxon>Betaproteobacteria</taxon>
        <taxon>Burkholderiales</taxon>
        <taxon>Burkholderiaceae</taxon>
        <taxon>Burkholderia</taxon>
        <taxon>Burkholderia cepacia complex</taxon>
    </lineage>
</organism>
<sequence length="61" mass="7079">MNEIECHRFDMHLRGNKPKQEAKRIAVTPQRLGTDISVCHQVLDEEFLEQRPNKGIGVLHD</sequence>
<proteinExistence type="predicted"/>
<protein>
    <submittedName>
        <fullName evidence="1">Uncharacterized protein</fullName>
    </submittedName>
</protein>
<accession>A0A103Z396</accession>
<dbReference type="AlphaFoldDB" id="A0A103Z396"/>
<evidence type="ECO:0000313" key="1">
    <source>
        <dbReference type="EMBL" id="KVK72545.1"/>
    </source>
</evidence>
<reference evidence="1 2" key="1">
    <citation type="submission" date="2015-11" db="EMBL/GenBank/DDBJ databases">
        <title>Expanding the genomic diversity of Burkholderia species for the development of highly accurate diagnostics.</title>
        <authorList>
            <person name="Sahl J."/>
            <person name="Keim P."/>
            <person name="Wagner D."/>
        </authorList>
    </citation>
    <scope>NUCLEOTIDE SEQUENCE [LARGE SCALE GENOMIC DNA]</scope>
    <source>
        <strain evidence="1 2">MSMB1302</strain>
    </source>
</reference>
<dbReference type="Proteomes" id="UP000069001">
    <property type="component" value="Unassembled WGS sequence"/>
</dbReference>
<dbReference type="EMBL" id="LOYH01000106">
    <property type="protein sequence ID" value="KVK72545.1"/>
    <property type="molecule type" value="Genomic_DNA"/>
</dbReference>
<gene>
    <name evidence="1" type="ORF">WS90_03755</name>
</gene>
<name>A0A103Z396_BURCE</name>
<evidence type="ECO:0000313" key="2">
    <source>
        <dbReference type="Proteomes" id="UP000069001"/>
    </source>
</evidence>